<proteinExistence type="inferred from homology"/>
<dbReference type="PANTHER" id="PTHR43179">
    <property type="entry name" value="RHAMNOSYLTRANSFERASE WBBL"/>
    <property type="match status" value="1"/>
</dbReference>
<evidence type="ECO:0000313" key="7">
    <source>
        <dbReference type="Proteomes" id="UP000216448"/>
    </source>
</evidence>
<feature type="domain" description="Glycosyltransferase 2-like" evidence="5">
    <location>
        <begin position="11"/>
        <end position="138"/>
    </location>
</feature>
<accession>A0AAX0PTK3</accession>
<dbReference type="EMBL" id="NIBB01000105">
    <property type="protein sequence ID" value="PAB51903.1"/>
    <property type="molecule type" value="Genomic_DNA"/>
</dbReference>
<name>A0AAX0PTK3_LACJH</name>
<dbReference type="CDD" id="cd02526">
    <property type="entry name" value="GT2_RfbF_like"/>
    <property type="match status" value="1"/>
</dbReference>
<evidence type="ECO:0000256" key="1">
    <source>
        <dbReference type="ARBA" id="ARBA00004776"/>
    </source>
</evidence>
<gene>
    <name evidence="6" type="ORF">A3P64_09550</name>
</gene>
<dbReference type="RefSeq" id="WP_095154698.1">
    <property type="nucleotide sequence ID" value="NZ_NIBB01000105.1"/>
</dbReference>
<reference evidence="6 7" key="1">
    <citation type="submission" date="2017-05" db="EMBL/GenBank/DDBJ databases">
        <title>Lactobacillus johnsonii from commercial turkeys.</title>
        <authorList>
            <person name="Johnson T.J."/>
            <person name="Youmans B."/>
        </authorList>
    </citation>
    <scope>NUCLEOTIDE SEQUENCE [LARGE SCALE GENOMIC DNA]</scope>
    <source>
        <strain evidence="6 7">UMNLJ54</strain>
    </source>
</reference>
<dbReference type="InterPro" id="IPR029044">
    <property type="entry name" value="Nucleotide-diphossugar_trans"/>
</dbReference>
<protein>
    <recommendedName>
        <fullName evidence="5">Glycosyltransferase 2-like domain-containing protein</fullName>
    </recommendedName>
</protein>
<comment type="caution">
    <text evidence="6">The sequence shown here is derived from an EMBL/GenBank/DDBJ whole genome shotgun (WGS) entry which is preliminary data.</text>
</comment>
<evidence type="ECO:0000256" key="4">
    <source>
        <dbReference type="ARBA" id="ARBA00022679"/>
    </source>
</evidence>
<dbReference type="PANTHER" id="PTHR43179:SF12">
    <property type="entry name" value="GALACTOFURANOSYLTRANSFERASE GLFT2"/>
    <property type="match status" value="1"/>
</dbReference>
<comment type="similarity">
    <text evidence="2">Belongs to the glycosyltransferase 2 family.</text>
</comment>
<evidence type="ECO:0000256" key="3">
    <source>
        <dbReference type="ARBA" id="ARBA00022676"/>
    </source>
</evidence>
<comment type="pathway">
    <text evidence="1">Cell wall biogenesis; cell wall polysaccharide biosynthesis.</text>
</comment>
<dbReference type="GO" id="GO:0016757">
    <property type="term" value="F:glycosyltransferase activity"/>
    <property type="evidence" value="ECO:0007669"/>
    <property type="project" value="UniProtKB-KW"/>
</dbReference>
<evidence type="ECO:0000259" key="5">
    <source>
        <dbReference type="Pfam" id="PF00535"/>
    </source>
</evidence>
<sequence>MNSQRKVAAGIVLYNPSIDRLKKNIDAVVSQSERIILFDNGSDNIEEIEELLKLYGHTIILLKSSENTGIAHALNKIAELALRKNYEWLLTLDQDTVLKPNLVKKYLKYINLPYVGQLCCDFVDRNTGKREYNNFGNSEYKEIDKWITSGSLINLNILKILGGFDEDLFIDYVDFDICFAMRKNGFKNYIINTVGMIHEIGSRKEYKFMFKNIDVMNHSAFRHFYITRNQIIVYKRYPNESLPNMNLLQLKTIIKIILFENNKISKIRAVNRGFLQSRSTLFNNRKDFL</sequence>
<organism evidence="6 7">
    <name type="scientific">Lactobacillus johnsonii</name>
    <dbReference type="NCBI Taxonomy" id="33959"/>
    <lineage>
        <taxon>Bacteria</taxon>
        <taxon>Bacillati</taxon>
        <taxon>Bacillota</taxon>
        <taxon>Bacilli</taxon>
        <taxon>Lactobacillales</taxon>
        <taxon>Lactobacillaceae</taxon>
        <taxon>Lactobacillus</taxon>
    </lineage>
</organism>
<dbReference type="Proteomes" id="UP000216448">
    <property type="component" value="Unassembled WGS sequence"/>
</dbReference>
<dbReference type="InterPro" id="IPR001173">
    <property type="entry name" value="Glyco_trans_2-like"/>
</dbReference>
<dbReference type="Pfam" id="PF00535">
    <property type="entry name" value="Glycos_transf_2"/>
    <property type="match status" value="1"/>
</dbReference>
<keyword evidence="4" id="KW-0808">Transferase</keyword>
<dbReference type="AlphaFoldDB" id="A0AAX0PTK3"/>
<dbReference type="Gene3D" id="3.90.550.10">
    <property type="entry name" value="Spore Coat Polysaccharide Biosynthesis Protein SpsA, Chain A"/>
    <property type="match status" value="1"/>
</dbReference>
<evidence type="ECO:0000256" key="2">
    <source>
        <dbReference type="ARBA" id="ARBA00006739"/>
    </source>
</evidence>
<evidence type="ECO:0000313" key="6">
    <source>
        <dbReference type="EMBL" id="PAB51903.1"/>
    </source>
</evidence>
<dbReference type="SUPFAM" id="SSF53448">
    <property type="entry name" value="Nucleotide-diphospho-sugar transferases"/>
    <property type="match status" value="1"/>
</dbReference>
<keyword evidence="3" id="KW-0328">Glycosyltransferase</keyword>